<evidence type="ECO:0000256" key="1">
    <source>
        <dbReference type="SAM" id="SignalP"/>
    </source>
</evidence>
<dbReference type="InterPro" id="IPR012334">
    <property type="entry name" value="Pectin_lyas_fold"/>
</dbReference>
<accession>A0A7X4HB57</accession>
<feature type="domain" description="Right handed beta helix" evidence="2">
    <location>
        <begin position="173"/>
        <end position="282"/>
    </location>
</feature>
<organism evidence="3 4">
    <name type="scientific">Pseudoduganella aquatica</name>
    <dbReference type="NCBI Taxonomy" id="2660641"/>
    <lineage>
        <taxon>Bacteria</taxon>
        <taxon>Pseudomonadati</taxon>
        <taxon>Pseudomonadota</taxon>
        <taxon>Betaproteobacteria</taxon>
        <taxon>Burkholderiales</taxon>
        <taxon>Oxalobacteraceae</taxon>
        <taxon>Telluria group</taxon>
        <taxon>Pseudoduganella</taxon>
    </lineage>
</organism>
<dbReference type="InterPro" id="IPR011050">
    <property type="entry name" value="Pectin_lyase_fold/virulence"/>
</dbReference>
<feature type="signal peptide" evidence="1">
    <location>
        <begin position="1"/>
        <end position="24"/>
    </location>
</feature>
<evidence type="ECO:0000313" key="4">
    <source>
        <dbReference type="Proteomes" id="UP000450676"/>
    </source>
</evidence>
<dbReference type="Proteomes" id="UP000450676">
    <property type="component" value="Unassembled WGS sequence"/>
</dbReference>
<sequence>MKLKKMSWRLVLMICLSPVAHVLAEECKPIEFFDGDLARAIRGPGSYCLQTDIKRKPAFDIHAGSLKSAAGESLLSMTFREPGVGGAGRVDLDLLGHRISSTAPNMLGVRSTRMVRNAHVHNGSIELVGGTSVGVSLLYAGTQGMPSSLDPAQPQYEDVPAPPSGSWGNTGNVVERLSIRAGGRGVVLGGDNNVVRDSTIEVDGPVAIFAYGKGTVIENNTIIVHGRGTGNYDAVIKLRDARGAIVRNNRIIHKGFGSAGTAINLLDSAEVRVENNILEGIENVVRRVGASSVNERGTERR</sequence>
<keyword evidence="1" id="KW-0732">Signal</keyword>
<dbReference type="Pfam" id="PF13229">
    <property type="entry name" value="Beta_helix"/>
    <property type="match status" value="1"/>
</dbReference>
<dbReference type="SUPFAM" id="SSF51126">
    <property type="entry name" value="Pectin lyase-like"/>
    <property type="match status" value="1"/>
</dbReference>
<reference evidence="3 4" key="1">
    <citation type="submission" date="2019-12" db="EMBL/GenBank/DDBJ databases">
        <title>Novel species isolated from a subtropical stream in China.</title>
        <authorList>
            <person name="Lu H."/>
        </authorList>
    </citation>
    <scope>NUCLEOTIDE SEQUENCE [LARGE SCALE GENOMIC DNA]</scope>
    <source>
        <strain evidence="3 4">FT127W</strain>
    </source>
</reference>
<protein>
    <recommendedName>
        <fullName evidence="2">Right handed beta helix domain-containing protein</fullName>
    </recommendedName>
</protein>
<feature type="chain" id="PRO_5031452467" description="Right handed beta helix domain-containing protein" evidence="1">
    <location>
        <begin position="25"/>
        <end position="301"/>
    </location>
</feature>
<dbReference type="Gene3D" id="2.160.20.10">
    <property type="entry name" value="Single-stranded right-handed beta-helix, Pectin lyase-like"/>
    <property type="match status" value="1"/>
</dbReference>
<comment type="caution">
    <text evidence="3">The sequence shown here is derived from an EMBL/GenBank/DDBJ whole genome shotgun (WGS) entry which is preliminary data.</text>
</comment>
<dbReference type="InterPro" id="IPR039448">
    <property type="entry name" value="Beta_helix"/>
</dbReference>
<keyword evidence="4" id="KW-1185">Reference proteome</keyword>
<proteinExistence type="predicted"/>
<evidence type="ECO:0000313" key="3">
    <source>
        <dbReference type="EMBL" id="MYN08011.1"/>
    </source>
</evidence>
<gene>
    <name evidence="3" type="ORF">GTP77_11775</name>
</gene>
<dbReference type="AlphaFoldDB" id="A0A7X4HB57"/>
<dbReference type="EMBL" id="WWCU01000011">
    <property type="protein sequence ID" value="MYN08011.1"/>
    <property type="molecule type" value="Genomic_DNA"/>
</dbReference>
<evidence type="ECO:0000259" key="2">
    <source>
        <dbReference type="Pfam" id="PF13229"/>
    </source>
</evidence>
<name>A0A7X4HB57_9BURK</name>
<dbReference type="RefSeq" id="WP_161072356.1">
    <property type="nucleotide sequence ID" value="NZ_WWCU01000011.1"/>
</dbReference>